<dbReference type="RefSeq" id="WP_212569583.1">
    <property type="nucleotide sequence ID" value="NZ_CP073084.1"/>
</dbReference>
<dbReference type="InterPro" id="IPR003439">
    <property type="entry name" value="ABC_transporter-like_ATP-bd"/>
</dbReference>
<dbReference type="PROSITE" id="PS50929">
    <property type="entry name" value="ABC_TM1F"/>
    <property type="match status" value="1"/>
</dbReference>
<comment type="subcellular location">
    <subcellularLocation>
        <location evidence="1">Cell membrane</location>
        <topology evidence="1">Multi-pass membrane protein</topology>
    </subcellularLocation>
</comment>
<gene>
    <name evidence="10" type="ORF">INT76_05760</name>
</gene>
<feature type="transmembrane region" description="Helical" evidence="7">
    <location>
        <begin position="61"/>
        <end position="86"/>
    </location>
</feature>
<dbReference type="PANTHER" id="PTHR24221">
    <property type="entry name" value="ATP-BINDING CASSETTE SUB-FAMILY B"/>
    <property type="match status" value="1"/>
</dbReference>
<evidence type="ECO:0000256" key="7">
    <source>
        <dbReference type="SAM" id="Phobius"/>
    </source>
</evidence>
<evidence type="ECO:0000259" key="9">
    <source>
        <dbReference type="PROSITE" id="PS50929"/>
    </source>
</evidence>
<dbReference type="SUPFAM" id="SSF52540">
    <property type="entry name" value="P-loop containing nucleoside triphosphate hydrolases"/>
    <property type="match status" value="1"/>
</dbReference>
<keyword evidence="4 10" id="KW-0067">ATP-binding</keyword>
<dbReference type="SMART" id="SM00382">
    <property type="entry name" value="AAA"/>
    <property type="match status" value="1"/>
</dbReference>
<dbReference type="GO" id="GO:0005524">
    <property type="term" value="F:ATP binding"/>
    <property type="evidence" value="ECO:0007669"/>
    <property type="project" value="UniProtKB-KW"/>
</dbReference>
<evidence type="ECO:0000256" key="1">
    <source>
        <dbReference type="ARBA" id="ARBA00004651"/>
    </source>
</evidence>
<reference evidence="10 11" key="1">
    <citation type="submission" date="2021-04" db="EMBL/GenBank/DDBJ databases">
        <title>Complete genome sequence of a novel Streptococcus species.</title>
        <authorList>
            <person name="Teng J.L.L."/>
        </authorList>
    </citation>
    <scope>NUCLEOTIDE SEQUENCE [LARGE SCALE GENOMIC DNA]</scope>
    <source>
        <strain evidence="10 11">HKU75</strain>
    </source>
</reference>
<dbReference type="Proteomes" id="UP000677616">
    <property type="component" value="Chromosome"/>
</dbReference>
<evidence type="ECO:0000313" key="10">
    <source>
        <dbReference type="EMBL" id="QUE53389.1"/>
    </source>
</evidence>
<dbReference type="Pfam" id="PF00664">
    <property type="entry name" value="ABC_membrane"/>
    <property type="match status" value="1"/>
</dbReference>
<protein>
    <submittedName>
        <fullName evidence="10">ABC transporter ATP-binding protein</fullName>
    </submittedName>
</protein>
<feature type="domain" description="ABC transporter" evidence="8">
    <location>
        <begin position="337"/>
        <end position="570"/>
    </location>
</feature>
<dbReference type="InterPro" id="IPR017871">
    <property type="entry name" value="ABC_transporter-like_CS"/>
</dbReference>
<dbReference type="PROSITE" id="PS00211">
    <property type="entry name" value="ABC_TRANSPORTER_1"/>
    <property type="match status" value="1"/>
</dbReference>
<feature type="domain" description="ABC transmembrane type-1" evidence="9">
    <location>
        <begin position="21"/>
        <end position="256"/>
    </location>
</feature>
<evidence type="ECO:0000256" key="5">
    <source>
        <dbReference type="ARBA" id="ARBA00022989"/>
    </source>
</evidence>
<feature type="transmembrane region" description="Helical" evidence="7">
    <location>
        <begin position="274"/>
        <end position="297"/>
    </location>
</feature>
<dbReference type="Gene3D" id="1.20.1560.10">
    <property type="entry name" value="ABC transporter type 1, transmembrane domain"/>
    <property type="match status" value="1"/>
</dbReference>
<keyword evidence="2 7" id="KW-0812">Transmembrane</keyword>
<evidence type="ECO:0000256" key="3">
    <source>
        <dbReference type="ARBA" id="ARBA00022741"/>
    </source>
</evidence>
<dbReference type="InterPro" id="IPR039421">
    <property type="entry name" value="Type_1_exporter"/>
</dbReference>
<feature type="transmembrane region" description="Helical" evidence="7">
    <location>
        <begin position="248"/>
        <end position="268"/>
    </location>
</feature>
<dbReference type="PROSITE" id="PS50893">
    <property type="entry name" value="ABC_TRANSPORTER_2"/>
    <property type="match status" value="1"/>
</dbReference>
<dbReference type="InterPro" id="IPR011527">
    <property type="entry name" value="ABC1_TM_dom"/>
</dbReference>
<keyword evidence="6 7" id="KW-0472">Membrane</keyword>
<dbReference type="InterPro" id="IPR003593">
    <property type="entry name" value="AAA+_ATPase"/>
</dbReference>
<feature type="transmembrane region" description="Helical" evidence="7">
    <location>
        <begin position="159"/>
        <end position="177"/>
    </location>
</feature>
<dbReference type="Gene3D" id="3.40.50.300">
    <property type="entry name" value="P-loop containing nucleotide triphosphate hydrolases"/>
    <property type="match status" value="1"/>
</dbReference>
<dbReference type="InterPro" id="IPR036640">
    <property type="entry name" value="ABC1_TM_sf"/>
</dbReference>
<evidence type="ECO:0000256" key="6">
    <source>
        <dbReference type="ARBA" id="ARBA00023136"/>
    </source>
</evidence>
<dbReference type="PANTHER" id="PTHR24221:SF397">
    <property type="entry name" value="ABC TRANSPORTER, ATP-BINDING TRANSMEMBRANE PROTEIN"/>
    <property type="match status" value="1"/>
</dbReference>
<evidence type="ECO:0000259" key="8">
    <source>
        <dbReference type="PROSITE" id="PS50893"/>
    </source>
</evidence>
<keyword evidence="5 7" id="KW-1133">Transmembrane helix</keyword>
<evidence type="ECO:0000256" key="4">
    <source>
        <dbReference type="ARBA" id="ARBA00022840"/>
    </source>
</evidence>
<name>A0ABX7YJD5_9STRE</name>
<organism evidence="10 11">
    <name type="scientific">Streptococcus oriscaviae</name>
    <dbReference type="NCBI Taxonomy" id="2781599"/>
    <lineage>
        <taxon>Bacteria</taxon>
        <taxon>Bacillati</taxon>
        <taxon>Bacillota</taxon>
        <taxon>Bacilli</taxon>
        <taxon>Lactobacillales</taxon>
        <taxon>Streptococcaceae</taxon>
        <taxon>Streptococcus</taxon>
    </lineage>
</organism>
<evidence type="ECO:0000313" key="11">
    <source>
        <dbReference type="Proteomes" id="UP000677616"/>
    </source>
</evidence>
<feature type="transmembrane region" description="Helical" evidence="7">
    <location>
        <begin position="18"/>
        <end position="40"/>
    </location>
</feature>
<proteinExistence type="predicted"/>
<dbReference type="SUPFAM" id="SSF90123">
    <property type="entry name" value="ABC transporter transmembrane region"/>
    <property type="match status" value="1"/>
</dbReference>
<keyword evidence="3" id="KW-0547">Nucleotide-binding</keyword>
<dbReference type="Pfam" id="PF00005">
    <property type="entry name" value="ABC_tran"/>
    <property type="match status" value="1"/>
</dbReference>
<dbReference type="InterPro" id="IPR027417">
    <property type="entry name" value="P-loop_NTPase"/>
</dbReference>
<feature type="transmembrane region" description="Helical" evidence="7">
    <location>
        <begin position="129"/>
        <end position="153"/>
    </location>
</feature>
<accession>A0ABX7YJD5</accession>
<dbReference type="EMBL" id="CP073084">
    <property type="protein sequence ID" value="QUE53389.1"/>
    <property type="molecule type" value="Genomic_DNA"/>
</dbReference>
<keyword evidence="11" id="KW-1185">Reference proteome</keyword>
<sequence length="582" mass="65324">MAQVYQRLLSYVPKQKYLAYWAIAFSVLSTLLIIVAYYCLGEFLNLLIVKEALLRAQSYATRIVAFLLAGGIMYFISVSLAHVLGFRLETNLRKFGIDGLTAASFRFFDKQSSGRVRKLIDDNASQTHMIVAHLIPDIAAAVLFPIATIVLAFAVSMRVGLVILIFTLLAMGLLYLMTGQKDFMRIYQDSLERLSSESVEYVRGMQVVKVFGADVASFKAFHQAITNYANYALNYSMSCKRAFVGFQWLFYGMVAFFAPVILLADSLLGNPRFFVVELIMTLFLSGVLFTSCMRVMYVSMYSYLGVSAVDRLEGLFAEMQEEKLQFGSREQFDHFGISFDKVCFAYSDDLVIKELTADLEGNKLYALVGSSGSGKTTLAKLISGFYKLKSGQIKIGGYPLEAYSEEALSRHIAFVFQDAKLFKSSIYDNVQIGNVTAKREEVMRALHLAGCDSILDKFPEREETIIGSKGVYLSGGEKQRLAVARAILKDADIIILDEASAAVDPENEHELQKAFSHLMKGKTVIMIAHRLTSIRQADEVLVLEDGRLIERGTDAELMSQSTHYRYLQELYRKANEWRVSND</sequence>
<evidence type="ECO:0000256" key="2">
    <source>
        <dbReference type="ARBA" id="ARBA00022692"/>
    </source>
</evidence>